<dbReference type="FunCoup" id="B4LH11">
    <property type="interactions" value="45"/>
</dbReference>
<dbReference type="InterPro" id="IPR023346">
    <property type="entry name" value="Lysozyme-like_dom_sf"/>
</dbReference>
<dbReference type="PRINTS" id="PR00135">
    <property type="entry name" value="LYZLACT"/>
</dbReference>
<keyword evidence="8" id="KW-0732">Signal</keyword>
<dbReference type="GO" id="GO:0003796">
    <property type="term" value="F:lysozyme activity"/>
    <property type="evidence" value="ECO:0007669"/>
    <property type="project" value="UniProtKB-EC"/>
</dbReference>
<dbReference type="GO" id="GO:0042742">
    <property type="term" value="P:defense response to bacterium"/>
    <property type="evidence" value="ECO:0007669"/>
    <property type="project" value="UniProtKB-KW"/>
</dbReference>
<dbReference type="SMR" id="B4LH11"/>
<accession>B4LH11</accession>
<feature type="compositionally biased region" description="Low complexity" evidence="7">
    <location>
        <begin position="926"/>
        <end position="963"/>
    </location>
</feature>
<feature type="region of interest" description="Disordered" evidence="7">
    <location>
        <begin position="1252"/>
        <end position="1308"/>
    </location>
</feature>
<dbReference type="PANTHER" id="PTHR11407:SF63">
    <property type="entry name" value="LYSOZYME C"/>
    <property type="match status" value="1"/>
</dbReference>
<dbReference type="Gene3D" id="1.10.530.10">
    <property type="match status" value="4"/>
</dbReference>
<evidence type="ECO:0000256" key="1">
    <source>
        <dbReference type="ARBA" id="ARBA00000632"/>
    </source>
</evidence>
<feature type="domain" description="Glycosyl hydrolases family 22 (GH22)" evidence="9">
    <location>
        <begin position="97"/>
        <end position="115"/>
    </location>
</feature>
<feature type="region of interest" description="Disordered" evidence="7">
    <location>
        <begin position="1000"/>
        <end position="1222"/>
    </location>
</feature>
<feature type="compositionally biased region" description="Polar residues" evidence="7">
    <location>
        <begin position="1006"/>
        <end position="1016"/>
    </location>
</feature>
<name>B4LH11_DROVI</name>
<dbReference type="KEGG" id="dvi:6624259"/>
<dbReference type="EMBL" id="CH940647">
    <property type="protein sequence ID" value="EDW69501.2"/>
    <property type="molecule type" value="Genomic_DNA"/>
</dbReference>
<gene>
    <name evidence="10" type="primary">Dvir\GJ12084</name>
    <name evidence="10" type="ORF">Dvir_GJ12084</name>
</gene>
<keyword evidence="5" id="KW-0378">Hydrolase</keyword>
<evidence type="ECO:0000259" key="9">
    <source>
        <dbReference type="PROSITE" id="PS00128"/>
    </source>
</evidence>
<feature type="domain" description="Glycosyl hydrolases family 22 (GH22)" evidence="9">
    <location>
        <begin position="659"/>
        <end position="677"/>
    </location>
</feature>
<feature type="domain" description="Glycosyl hydrolases family 22 (GH22)" evidence="9">
    <location>
        <begin position="502"/>
        <end position="520"/>
    </location>
</feature>
<keyword evidence="4" id="KW-1015">Disulfide bond</keyword>
<dbReference type="SMART" id="SM00263">
    <property type="entry name" value="LYZ1"/>
    <property type="match status" value="4"/>
</dbReference>
<dbReference type="EC" id="3.2.1.17" evidence="2"/>
<evidence type="ECO:0000256" key="7">
    <source>
        <dbReference type="SAM" id="MobiDB-lite"/>
    </source>
</evidence>
<keyword evidence="5" id="KW-0326">Glycosidase</keyword>
<dbReference type="Proteomes" id="UP000008792">
    <property type="component" value="Unassembled WGS sequence"/>
</dbReference>
<dbReference type="FunFam" id="1.10.530.10:FF:000016">
    <property type="entry name" value="Uncharacterized protein, isoform B"/>
    <property type="match status" value="3"/>
</dbReference>
<keyword evidence="3" id="KW-0929">Antimicrobial</keyword>
<reference evidence="10 11" key="1">
    <citation type="journal article" date="2007" name="Nature">
        <title>Evolution of genes and genomes on the Drosophila phylogeny.</title>
        <authorList>
            <consortium name="Drosophila 12 Genomes Consortium"/>
            <person name="Clark A.G."/>
            <person name="Eisen M.B."/>
            <person name="Smith D.R."/>
            <person name="Bergman C.M."/>
            <person name="Oliver B."/>
            <person name="Markow T.A."/>
            <person name="Kaufman T.C."/>
            <person name="Kellis M."/>
            <person name="Gelbart W."/>
            <person name="Iyer V.N."/>
            <person name="Pollard D.A."/>
            <person name="Sackton T.B."/>
            <person name="Larracuente A.M."/>
            <person name="Singh N.D."/>
            <person name="Abad J.P."/>
            <person name="Abt D.N."/>
            <person name="Adryan B."/>
            <person name="Aguade M."/>
            <person name="Akashi H."/>
            <person name="Anderson W.W."/>
            <person name="Aquadro C.F."/>
            <person name="Ardell D.H."/>
            <person name="Arguello R."/>
            <person name="Artieri C.G."/>
            <person name="Barbash D.A."/>
            <person name="Barker D."/>
            <person name="Barsanti P."/>
            <person name="Batterham P."/>
            <person name="Batzoglou S."/>
            <person name="Begun D."/>
            <person name="Bhutkar A."/>
            <person name="Blanco E."/>
            <person name="Bosak S.A."/>
            <person name="Bradley R.K."/>
            <person name="Brand A.D."/>
            <person name="Brent M.R."/>
            <person name="Brooks A.N."/>
            <person name="Brown R.H."/>
            <person name="Butlin R.K."/>
            <person name="Caggese C."/>
            <person name="Calvi B.R."/>
            <person name="Bernardo de Carvalho A."/>
            <person name="Caspi A."/>
            <person name="Castrezana S."/>
            <person name="Celniker S.E."/>
            <person name="Chang J.L."/>
            <person name="Chapple C."/>
            <person name="Chatterji S."/>
            <person name="Chinwalla A."/>
            <person name="Civetta A."/>
            <person name="Clifton S.W."/>
            <person name="Comeron J.M."/>
            <person name="Costello J.C."/>
            <person name="Coyne J.A."/>
            <person name="Daub J."/>
            <person name="David R.G."/>
            <person name="Delcher A.L."/>
            <person name="Delehaunty K."/>
            <person name="Do C.B."/>
            <person name="Ebling H."/>
            <person name="Edwards K."/>
            <person name="Eickbush T."/>
            <person name="Evans J.D."/>
            <person name="Filipski A."/>
            <person name="Findeiss S."/>
            <person name="Freyhult E."/>
            <person name="Fulton L."/>
            <person name="Fulton R."/>
            <person name="Garcia A.C."/>
            <person name="Gardiner A."/>
            <person name="Garfield D.A."/>
            <person name="Garvin B.E."/>
            <person name="Gibson G."/>
            <person name="Gilbert D."/>
            <person name="Gnerre S."/>
            <person name="Godfrey J."/>
            <person name="Good R."/>
            <person name="Gotea V."/>
            <person name="Gravely B."/>
            <person name="Greenberg A.J."/>
            <person name="Griffiths-Jones S."/>
            <person name="Gross S."/>
            <person name="Guigo R."/>
            <person name="Gustafson E.A."/>
            <person name="Haerty W."/>
            <person name="Hahn M.W."/>
            <person name="Halligan D.L."/>
            <person name="Halpern A.L."/>
            <person name="Halter G.M."/>
            <person name="Han M.V."/>
            <person name="Heger A."/>
            <person name="Hillier L."/>
            <person name="Hinrichs A.S."/>
            <person name="Holmes I."/>
            <person name="Hoskins R.A."/>
            <person name="Hubisz M.J."/>
            <person name="Hultmark D."/>
            <person name="Huntley M.A."/>
            <person name="Jaffe D.B."/>
            <person name="Jagadeeshan S."/>
            <person name="Jeck W.R."/>
            <person name="Johnson J."/>
            <person name="Jones C.D."/>
            <person name="Jordan W.C."/>
            <person name="Karpen G.H."/>
            <person name="Kataoka E."/>
            <person name="Keightley P.D."/>
            <person name="Kheradpour P."/>
            <person name="Kirkness E.F."/>
            <person name="Koerich L.B."/>
            <person name="Kristiansen K."/>
            <person name="Kudrna D."/>
            <person name="Kulathinal R.J."/>
            <person name="Kumar S."/>
            <person name="Kwok R."/>
            <person name="Lander E."/>
            <person name="Langley C.H."/>
            <person name="Lapoint R."/>
            <person name="Lazzaro B.P."/>
            <person name="Lee S.J."/>
            <person name="Levesque L."/>
            <person name="Li R."/>
            <person name="Lin C.F."/>
            <person name="Lin M.F."/>
            <person name="Lindblad-Toh K."/>
            <person name="Llopart A."/>
            <person name="Long M."/>
            <person name="Low L."/>
            <person name="Lozovsky E."/>
            <person name="Lu J."/>
            <person name="Luo M."/>
            <person name="Machado C.A."/>
            <person name="Makalowski W."/>
            <person name="Marzo M."/>
            <person name="Matsuda M."/>
            <person name="Matzkin L."/>
            <person name="McAllister B."/>
            <person name="McBride C.S."/>
            <person name="McKernan B."/>
            <person name="McKernan K."/>
            <person name="Mendez-Lago M."/>
            <person name="Minx P."/>
            <person name="Mollenhauer M.U."/>
            <person name="Montooth K."/>
            <person name="Mount S.M."/>
            <person name="Mu X."/>
            <person name="Myers E."/>
            <person name="Negre B."/>
            <person name="Newfeld S."/>
            <person name="Nielsen R."/>
            <person name="Noor M.A."/>
            <person name="O'Grady P."/>
            <person name="Pachter L."/>
            <person name="Papaceit M."/>
            <person name="Parisi M.J."/>
            <person name="Parisi M."/>
            <person name="Parts L."/>
            <person name="Pedersen J.S."/>
            <person name="Pesole G."/>
            <person name="Phillippy A.M."/>
            <person name="Ponting C.P."/>
            <person name="Pop M."/>
            <person name="Porcelli D."/>
            <person name="Powell J.R."/>
            <person name="Prohaska S."/>
            <person name="Pruitt K."/>
            <person name="Puig M."/>
            <person name="Quesneville H."/>
            <person name="Ram K.R."/>
            <person name="Rand D."/>
            <person name="Rasmussen M.D."/>
            <person name="Reed L.K."/>
            <person name="Reenan R."/>
            <person name="Reily A."/>
            <person name="Remington K.A."/>
            <person name="Rieger T.T."/>
            <person name="Ritchie M.G."/>
            <person name="Robin C."/>
            <person name="Rogers Y.H."/>
            <person name="Rohde C."/>
            <person name="Rozas J."/>
            <person name="Rubenfield M.J."/>
            <person name="Ruiz A."/>
            <person name="Russo S."/>
            <person name="Salzberg S.L."/>
            <person name="Sanchez-Gracia A."/>
            <person name="Saranga D.J."/>
            <person name="Sato H."/>
            <person name="Schaeffer S.W."/>
            <person name="Schatz M.C."/>
            <person name="Schlenke T."/>
            <person name="Schwartz R."/>
            <person name="Segarra C."/>
            <person name="Singh R.S."/>
            <person name="Sirot L."/>
            <person name="Sirota M."/>
            <person name="Sisneros N.B."/>
            <person name="Smith C.D."/>
            <person name="Smith T.F."/>
            <person name="Spieth J."/>
            <person name="Stage D.E."/>
            <person name="Stark A."/>
            <person name="Stephan W."/>
            <person name="Strausberg R.L."/>
            <person name="Strempel S."/>
            <person name="Sturgill D."/>
            <person name="Sutton G."/>
            <person name="Sutton G.G."/>
            <person name="Tao W."/>
            <person name="Teichmann S."/>
            <person name="Tobari Y.N."/>
            <person name="Tomimura Y."/>
            <person name="Tsolas J.M."/>
            <person name="Valente V.L."/>
            <person name="Venter E."/>
            <person name="Venter J.C."/>
            <person name="Vicario S."/>
            <person name="Vieira F.G."/>
            <person name="Vilella A.J."/>
            <person name="Villasante A."/>
            <person name="Walenz B."/>
            <person name="Wang J."/>
            <person name="Wasserman M."/>
            <person name="Watts T."/>
            <person name="Wilson D."/>
            <person name="Wilson R.K."/>
            <person name="Wing R.A."/>
            <person name="Wolfner M.F."/>
            <person name="Wong A."/>
            <person name="Wong G.K."/>
            <person name="Wu C.I."/>
            <person name="Wu G."/>
            <person name="Yamamoto D."/>
            <person name="Yang H.P."/>
            <person name="Yang S.P."/>
            <person name="Yorke J.A."/>
            <person name="Yoshida K."/>
            <person name="Zdobnov E."/>
            <person name="Zhang P."/>
            <person name="Zhang Y."/>
            <person name="Zimin A.V."/>
            <person name="Baldwin J."/>
            <person name="Abdouelleil A."/>
            <person name="Abdulkadir J."/>
            <person name="Abebe A."/>
            <person name="Abera B."/>
            <person name="Abreu J."/>
            <person name="Acer S.C."/>
            <person name="Aftuck L."/>
            <person name="Alexander A."/>
            <person name="An P."/>
            <person name="Anderson E."/>
            <person name="Anderson S."/>
            <person name="Arachi H."/>
            <person name="Azer M."/>
            <person name="Bachantsang P."/>
            <person name="Barry A."/>
            <person name="Bayul T."/>
            <person name="Berlin A."/>
            <person name="Bessette D."/>
            <person name="Bloom T."/>
            <person name="Blye J."/>
            <person name="Boguslavskiy L."/>
            <person name="Bonnet C."/>
            <person name="Boukhgalter B."/>
            <person name="Bourzgui I."/>
            <person name="Brown A."/>
            <person name="Cahill P."/>
            <person name="Channer S."/>
            <person name="Cheshatsang Y."/>
            <person name="Chuda L."/>
            <person name="Citroen M."/>
            <person name="Collymore A."/>
            <person name="Cooke P."/>
            <person name="Costello M."/>
            <person name="D'Aco K."/>
            <person name="Daza R."/>
            <person name="De Haan G."/>
            <person name="DeGray S."/>
            <person name="DeMaso C."/>
            <person name="Dhargay N."/>
            <person name="Dooley K."/>
            <person name="Dooley E."/>
            <person name="Doricent M."/>
            <person name="Dorje P."/>
            <person name="Dorjee K."/>
            <person name="Dupes A."/>
            <person name="Elong R."/>
            <person name="Falk J."/>
            <person name="Farina A."/>
            <person name="Faro S."/>
            <person name="Ferguson D."/>
            <person name="Fisher S."/>
            <person name="Foley C.D."/>
            <person name="Franke A."/>
            <person name="Friedrich D."/>
            <person name="Gadbois L."/>
            <person name="Gearin G."/>
            <person name="Gearin C.R."/>
            <person name="Giannoukos G."/>
            <person name="Goode T."/>
            <person name="Graham J."/>
            <person name="Grandbois E."/>
            <person name="Grewal S."/>
            <person name="Gyaltsen K."/>
            <person name="Hafez N."/>
            <person name="Hagos B."/>
            <person name="Hall J."/>
            <person name="Henson C."/>
            <person name="Hollinger A."/>
            <person name="Honan T."/>
            <person name="Huard M.D."/>
            <person name="Hughes L."/>
            <person name="Hurhula B."/>
            <person name="Husby M.E."/>
            <person name="Kamat A."/>
            <person name="Kanga B."/>
            <person name="Kashin S."/>
            <person name="Khazanovich D."/>
            <person name="Kisner P."/>
            <person name="Lance K."/>
            <person name="Lara M."/>
            <person name="Lee W."/>
            <person name="Lennon N."/>
            <person name="Letendre F."/>
            <person name="LeVine R."/>
            <person name="Lipovsky A."/>
            <person name="Liu X."/>
            <person name="Liu J."/>
            <person name="Liu S."/>
            <person name="Lokyitsang T."/>
            <person name="Lokyitsang Y."/>
            <person name="Lubonja R."/>
            <person name="Lui A."/>
            <person name="MacDonald P."/>
            <person name="Magnisalis V."/>
            <person name="Maru K."/>
            <person name="Matthews C."/>
            <person name="McCusker W."/>
            <person name="McDonough S."/>
            <person name="Mehta T."/>
            <person name="Meldrim J."/>
            <person name="Meneus L."/>
            <person name="Mihai O."/>
            <person name="Mihalev A."/>
            <person name="Mihova T."/>
            <person name="Mittelman R."/>
            <person name="Mlenga V."/>
            <person name="Montmayeur A."/>
            <person name="Mulrain L."/>
            <person name="Navidi A."/>
            <person name="Naylor J."/>
            <person name="Negash T."/>
            <person name="Nguyen T."/>
            <person name="Nguyen N."/>
            <person name="Nicol R."/>
            <person name="Norbu C."/>
            <person name="Norbu N."/>
            <person name="Novod N."/>
            <person name="O'Neill B."/>
            <person name="Osman S."/>
            <person name="Markiewicz E."/>
            <person name="Oyono O.L."/>
            <person name="Patti C."/>
            <person name="Phunkhang P."/>
            <person name="Pierre F."/>
            <person name="Priest M."/>
            <person name="Raghuraman S."/>
            <person name="Rege F."/>
            <person name="Reyes R."/>
            <person name="Rise C."/>
            <person name="Rogov P."/>
            <person name="Ross K."/>
            <person name="Ryan E."/>
            <person name="Settipalli S."/>
            <person name="Shea T."/>
            <person name="Sherpa N."/>
            <person name="Shi L."/>
            <person name="Shih D."/>
            <person name="Sparrow T."/>
            <person name="Spaulding J."/>
            <person name="Stalker J."/>
            <person name="Stange-Thomann N."/>
            <person name="Stavropoulos S."/>
            <person name="Stone C."/>
            <person name="Strader C."/>
            <person name="Tesfaye S."/>
            <person name="Thomson T."/>
            <person name="Thoulutsang Y."/>
            <person name="Thoulutsang D."/>
            <person name="Topham K."/>
            <person name="Topping I."/>
            <person name="Tsamla T."/>
            <person name="Vassiliev H."/>
            <person name="Vo A."/>
            <person name="Wangchuk T."/>
            <person name="Wangdi T."/>
            <person name="Weiand M."/>
            <person name="Wilkinson J."/>
            <person name="Wilson A."/>
            <person name="Yadav S."/>
            <person name="Young G."/>
            <person name="Yu Q."/>
            <person name="Zembek L."/>
            <person name="Zhong D."/>
            <person name="Zimmer A."/>
            <person name="Zwirko Z."/>
            <person name="Jaffe D.B."/>
            <person name="Alvarez P."/>
            <person name="Brockman W."/>
            <person name="Butler J."/>
            <person name="Chin C."/>
            <person name="Gnerre S."/>
            <person name="Grabherr M."/>
            <person name="Kleber M."/>
            <person name="Mauceli E."/>
            <person name="MacCallum I."/>
        </authorList>
    </citation>
    <scope>NUCLEOTIDE SEQUENCE [LARGE SCALE GENOMIC DNA]</scope>
    <source>
        <strain evidence="11">Tucson 15010-1051.87</strain>
    </source>
</reference>
<sequence>MLPVSRPFSVLLCLLLLLLLQLSLARIFERCELANLLQKQYGLPAVQVANLVCIAQHSSDLNTAAFGGGSGPGGGSHGIFQISDVYWCSPPGQGAGCGLSCSRLRDDDIADDVACVRKIHAEHQRISGDGFNAWQAYNAYCRQDAASYVAGCGLPTANSNAVRVAASYQQPIKVSYHQSSLVPERRQGKIYSRCELAQELFYQHKLPMQQIPTWVCIAQHESSYNTAAVGRLNADGSADHGLFQISDLYWCTHDQRGGKGCRAGCQQFLDSSIADDVQCIRRIHQEHTQISGDGFNAWTVYNRDCRNQRYEQVAACFAKPPLVAPATHPNAIVGSVNKFSYGYPAATTPNPYYRPSNKLVSYPGNPFLRPRQPQVQPHPNLIGLPTKSHFASVYSTPATNPLLNFKQHTTPKQQTTQQHFYTTPTRAGKVYKRCELAQELYFSHKFPMQDIATWVCIAEHESRLDTAAVGRLNADGSADHGLFQISDLYWCTHGEGVGGKGCHIECDRLLDSDITDDVRCIRTIHEEHTRISGDGFTAWTVYNGHCRDRSKAEIASCFESKELEKEPFRPVKPAGNELVRKPKPKGKIYNRCELAQELYYKHKLPMQEIPTWVCIAQHESSYNTAAVGRLNADGSEDHGLFQISDLYWCTHDEGGGKACHIECDRLLDSDISDDVQCIRTIHEEHTRLSGDGFNAWTVYNGHCRGQSLAQLSDCFAGNEISEAEKPSHYGERPQVQAPQQQPVVKIAANHDYGANPFLQRLSASQTTQVAVPAVKTTAKPPVQITVVPNHPFGSNPFLQQIKPQQQTPLSTSETRPIKFIEQEHVSKSSYDHNPFLKPLYKPSANAIQSITQNKPTSHSNHSPAHVPNPFLSLANKPEVSPAKISTTSKPTAAAKVTHHPYISSDSFRQEVIKFTATSPHDLRQSTQGTNTTPAPKTTQITTKATTTHKTTTRATTTSRPFTTVHPFAINKPPNTSKMTTRASITRTPTTTPLLISTTRRTTTTAVQTTPNHTTKAQSTILTRQTTTRSTTRQTTTKSSTRQTTTRPTTRATTARPTTRYTTTRVPTGPTTRIPTSPTTRPSTRPTTRTTTKTTARFTTLSTTARSTSRFTTARPTTRPTSRATTQPTTTRSTTRFTLTGPTTRPTTRATTQQTTRSTTRSTTTRQTTRPTTRPTTRATTQPTTTRSTTRSTTTRQTTRPTTRPTTRATEQPTTTRSTTRSTTTWRPFTSTWFSTTRYPITTTTARPSLKTSTTFKATTRSTTTARPTTTRWPQFSTSRLSTSTTPRPYLFTSTTTRRPATTARSATTKDPFDHPFFAKFKATFDRTSPSTVTKPTATSTLSNPGKFTASSYYAKFKENSVKASAKTAYAYDFGQNRTTTTIRS</sequence>
<dbReference type="PROSITE" id="PS00128">
    <property type="entry name" value="GLYCOSYL_HYDROL_F22_1"/>
    <property type="match status" value="3"/>
</dbReference>
<feature type="signal peptide" evidence="8">
    <location>
        <begin position="1"/>
        <end position="25"/>
    </location>
</feature>
<evidence type="ECO:0000256" key="3">
    <source>
        <dbReference type="ARBA" id="ARBA00022638"/>
    </source>
</evidence>
<feature type="region of interest" description="Disordered" evidence="7">
    <location>
        <begin position="921"/>
        <end position="984"/>
    </location>
</feature>
<comment type="catalytic activity">
    <reaction evidence="1">
        <text>Hydrolysis of (1-&gt;4)-beta-linkages between N-acetylmuramic acid and N-acetyl-D-glucosamine residues in a peptidoglycan and between N-acetyl-D-glucosamine residues in chitodextrins.</text>
        <dbReference type="EC" id="3.2.1.17"/>
    </reaction>
</comment>
<protein>
    <recommendedName>
        <fullName evidence="2">lysozyme</fullName>
        <ecNumber evidence="2">3.2.1.17</ecNumber>
    </recommendedName>
</protein>
<feature type="compositionally biased region" description="Low complexity" evidence="7">
    <location>
        <begin position="1017"/>
        <end position="1222"/>
    </location>
</feature>
<dbReference type="CDD" id="cd16899">
    <property type="entry name" value="LYZ_C_invert"/>
    <property type="match status" value="4"/>
</dbReference>
<evidence type="ECO:0000256" key="4">
    <source>
        <dbReference type="ARBA" id="ARBA00023157"/>
    </source>
</evidence>
<comment type="similarity">
    <text evidence="6">Belongs to the glycosyl hydrolase 22 family.</text>
</comment>
<organism evidence="10 11">
    <name type="scientific">Drosophila virilis</name>
    <name type="common">Fruit fly</name>
    <dbReference type="NCBI Taxonomy" id="7244"/>
    <lineage>
        <taxon>Eukaryota</taxon>
        <taxon>Metazoa</taxon>
        <taxon>Ecdysozoa</taxon>
        <taxon>Arthropoda</taxon>
        <taxon>Hexapoda</taxon>
        <taxon>Insecta</taxon>
        <taxon>Pterygota</taxon>
        <taxon>Neoptera</taxon>
        <taxon>Endopterygota</taxon>
        <taxon>Diptera</taxon>
        <taxon>Brachycera</taxon>
        <taxon>Muscomorpha</taxon>
        <taxon>Ephydroidea</taxon>
        <taxon>Drosophilidae</taxon>
        <taxon>Drosophila</taxon>
    </lineage>
</organism>
<dbReference type="InterPro" id="IPR019799">
    <property type="entry name" value="Glyco_hydro_22_CS"/>
</dbReference>
<dbReference type="InParanoid" id="B4LH11"/>
<dbReference type="GO" id="GO:0031640">
    <property type="term" value="P:killing of cells of another organism"/>
    <property type="evidence" value="ECO:0007669"/>
    <property type="project" value="UniProtKB-KW"/>
</dbReference>
<dbReference type="OrthoDB" id="17373at2759"/>
<evidence type="ECO:0000313" key="10">
    <source>
        <dbReference type="EMBL" id="EDW69501.2"/>
    </source>
</evidence>
<proteinExistence type="inferred from homology"/>
<evidence type="ECO:0000256" key="2">
    <source>
        <dbReference type="ARBA" id="ARBA00012732"/>
    </source>
</evidence>
<evidence type="ECO:0000256" key="6">
    <source>
        <dbReference type="RuleBase" id="RU004440"/>
    </source>
</evidence>
<dbReference type="Pfam" id="PF00062">
    <property type="entry name" value="Lys"/>
    <property type="match status" value="4"/>
</dbReference>
<dbReference type="PROSITE" id="PS51348">
    <property type="entry name" value="GLYCOSYL_HYDROL_F22_2"/>
    <property type="match status" value="4"/>
</dbReference>
<evidence type="ECO:0000256" key="5">
    <source>
        <dbReference type="ARBA" id="ARBA00023295"/>
    </source>
</evidence>
<dbReference type="eggNOG" id="ENOG502S1S1">
    <property type="taxonomic scope" value="Eukaryota"/>
</dbReference>
<dbReference type="InterPro" id="IPR001916">
    <property type="entry name" value="Glyco_hydro_22"/>
</dbReference>
<feature type="chain" id="PRO_5006457200" description="lysozyme" evidence="8">
    <location>
        <begin position="26"/>
        <end position="1384"/>
    </location>
</feature>
<keyword evidence="3" id="KW-0081">Bacteriolytic enzyme</keyword>
<keyword evidence="11" id="KW-1185">Reference proteome</keyword>
<dbReference type="PANTHER" id="PTHR11407">
    <property type="entry name" value="LYSOZYME C"/>
    <property type="match status" value="1"/>
</dbReference>
<evidence type="ECO:0000256" key="8">
    <source>
        <dbReference type="SAM" id="SignalP"/>
    </source>
</evidence>
<dbReference type="HOGENOM" id="CLU_005624_0_0_1"/>
<dbReference type="SUPFAM" id="SSF53955">
    <property type="entry name" value="Lysozyme-like"/>
    <property type="match status" value="4"/>
</dbReference>
<evidence type="ECO:0000313" key="11">
    <source>
        <dbReference type="Proteomes" id="UP000008792"/>
    </source>
</evidence>